<comment type="caution">
    <text evidence="4">The sequence shown here is derived from an EMBL/GenBank/DDBJ whole genome shotgun (WGS) entry which is preliminary data.</text>
</comment>
<dbReference type="GO" id="GO:0004252">
    <property type="term" value="F:serine-type endopeptidase activity"/>
    <property type="evidence" value="ECO:0007669"/>
    <property type="project" value="TreeGrafter"/>
</dbReference>
<dbReference type="AlphaFoldDB" id="A0A1A7BML1"/>
<dbReference type="STRING" id="1300349.I603_0526"/>
<keyword evidence="1" id="KW-0378">Hydrolase</keyword>
<dbReference type="InterPro" id="IPR011659">
    <property type="entry name" value="WD40"/>
</dbReference>
<evidence type="ECO:0000259" key="3">
    <source>
        <dbReference type="Pfam" id="PF00326"/>
    </source>
</evidence>
<keyword evidence="4" id="KW-0031">Aminopeptidase</keyword>
<evidence type="ECO:0000313" key="4">
    <source>
        <dbReference type="EMBL" id="OBV12395.1"/>
    </source>
</evidence>
<dbReference type="PANTHER" id="PTHR42776">
    <property type="entry name" value="SERINE PEPTIDASE S9 FAMILY MEMBER"/>
    <property type="match status" value="1"/>
</dbReference>
<dbReference type="Gene3D" id="2.120.10.30">
    <property type="entry name" value="TolB, C-terminal domain"/>
    <property type="match status" value="2"/>
</dbReference>
<keyword evidence="4" id="KW-0645">Protease</keyword>
<keyword evidence="5" id="KW-1185">Reference proteome</keyword>
<keyword evidence="2" id="KW-0720">Serine protease</keyword>
<evidence type="ECO:0000256" key="1">
    <source>
        <dbReference type="ARBA" id="ARBA00022801"/>
    </source>
</evidence>
<dbReference type="GO" id="GO:0006508">
    <property type="term" value="P:proteolysis"/>
    <property type="evidence" value="ECO:0007669"/>
    <property type="project" value="InterPro"/>
</dbReference>
<dbReference type="Pfam" id="PF07676">
    <property type="entry name" value="PD40"/>
    <property type="match status" value="2"/>
</dbReference>
<dbReference type="Pfam" id="PF00326">
    <property type="entry name" value="Peptidase_S9"/>
    <property type="match status" value="1"/>
</dbReference>
<protein>
    <submittedName>
        <fullName evidence="4">Dipeptidyl aminopeptidase/acylaminoacyl peptidase</fullName>
    </submittedName>
</protein>
<proteinExistence type="predicted"/>
<dbReference type="PATRIC" id="fig|1300349.4.peg.522"/>
<evidence type="ECO:0000256" key="2">
    <source>
        <dbReference type="ARBA" id="ARBA00022825"/>
    </source>
</evidence>
<sequence>MFAATLLSGIAASALAEENQIAASSGVDQKFTSQDVFDLEYADTPRISHDGRYVLYTRRSNDIMTDRTRGALWLAALDGSSNRLLQSDASGGEWSPSGDRIAFTDTDDQGRSAVFIRWMDSGQVERVAAMTGGISDLAWSPDGQWLAFTSRVEADTAPLAKAPKKPEGAKWAEPFKFIDHARYRRDGQGFIDVAFSHVFVVPASGGTPRQLTTGDFDHDGPLAWTRDGRAILTSSNRNEGWELETVEGDIWEVAVTGGVMRQVTSTGGSESAPVISPDGTSVAFVCQPNVKRPVWQVDLCVTQLGGGGLRNLTQSLDREVSDIRWAGGQIYFSYDDRGSRKVARVSPSGGAIETLLEGLGGTSLGRPYLSGTYDVSAKGALAWTQGRSDRPADIFAQSGNRTRQLTQLNEDLLAHRQLGEVHRITYASSHDGTEIEGWYVTPPGFDPAKKYPLLLEIHGGPHLSYGPHFSAELQRYAAEGYVVFYDNHRGSTGYGEAFGLLLEGKYSSPDDAADHLSGVDAMIAKGFIDENNLFVTGGSAGGIATAYLVGLTDRFKAAVAAKPIINWLSKPLSADSYISQIRHQFPAPPWEDPMHYWQRSPLSLVGNVTTPTMLMTGELDQRTPISESEQFYQALKLRGIDTALVRVPGSYHGIASRASRLIAKVDNILAWFARYRVPGEQAEDGPQ</sequence>
<evidence type="ECO:0000313" key="5">
    <source>
        <dbReference type="Proteomes" id="UP000092484"/>
    </source>
</evidence>
<organism evidence="4 5">
    <name type="scientific">Erythrobacter dokdonensis DSW-74</name>
    <dbReference type="NCBI Taxonomy" id="1300349"/>
    <lineage>
        <taxon>Bacteria</taxon>
        <taxon>Pseudomonadati</taxon>
        <taxon>Pseudomonadota</taxon>
        <taxon>Alphaproteobacteria</taxon>
        <taxon>Sphingomonadales</taxon>
        <taxon>Erythrobacteraceae</taxon>
        <taxon>Erythrobacter/Porphyrobacter group</taxon>
        <taxon>Erythrobacter</taxon>
    </lineage>
</organism>
<dbReference type="Gene3D" id="3.40.50.1820">
    <property type="entry name" value="alpha/beta hydrolase"/>
    <property type="match status" value="1"/>
</dbReference>
<dbReference type="Proteomes" id="UP000092484">
    <property type="component" value="Unassembled WGS sequence"/>
</dbReference>
<dbReference type="InterPro" id="IPR029058">
    <property type="entry name" value="AB_hydrolase_fold"/>
</dbReference>
<dbReference type="GO" id="GO:0004177">
    <property type="term" value="F:aminopeptidase activity"/>
    <property type="evidence" value="ECO:0007669"/>
    <property type="project" value="UniProtKB-KW"/>
</dbReference>
<reference evidence="4 5" key="1">
    <citation type="submission" date="2016-06" db="EMBL/GenBank/DDBJ databases">
        <title>Genome sequence of Porphyrobacter dokdonensis DSW-74.</title>
        <authorList>
            <person name="Kim J.F."/>
            <person name="Song J.Y."/>
        </authorList>
    </citation>
    <scope>NUCLEOTIDE SEQUENCE [LARGE SCALE GENOMIC DNA]</scope>
    <source>
        <strain evidence="4 5">DSW-74</strain>
    </source>
</reference>
<dbReference type="SUPFAM" id="SSF82171">
    <property type="entry name" value="DPP6 N-terminal domain-like"/>
    <property type="match status" value="1"/>
</dbReference>
<name>A0A1A7BML1_9SPHN</name>
<accession>A0A1A7BML1</accession>
<gene>
    <name evidence="4" type="ORF">I603_0526</name>
</gene>
<dbReference type="PANTHER" id="PTHR42776:SF27">
    <property type="entry name" value="DIPEPTIDYL PEPTIDASE FAMILY MEMBER 6"/>
    <property type="match status" value="1"/>
</dbReference>
<feature type="domain" description="Peptidase S9 prolyl oligopeptidase catalytic" evidence="3">
    <location>
        <begin position="467"/>
        <end position="675"/>
    </location>
</feature>
<dbReference type="SUPFAM" id="SSF53474">
    <property type="entry name" value="alpha/beta-Hydrolases"/>
    <property type="match status" value="1"/>
</dbReference>
<dbReference type="InterPro" id="IPR011042">
    <property type="entry name" value="6-blade_b-propeller_TolB-like"/>
</dbReference>
<dbReference type="InterPro" id="IPR001375">
    <property type="entry name" value="Peptidase_S9_cat"/>
</dbReference>
<dbReference type="EMBL" id="LZYB01000001">
    <property type="protein sequence ID" value="OBV12395.1"/>
    <property type="molecule type" value="Genomic_DNA"/>
</dbReference>